<sequence length="76" mass="8541">MSAPQFWSTPFRYMRWAAHEKPAIFFSIVIGSLGPVALVSLPPIRRYFGDVDPAPIPLTYPIPPGPRQIPKGYDDE</sequence>
<dbReference type="OrthoDB" id="2093409at2759"/>
<dbReference type="CDD" id="cd22903">
    <property type="entry name" value="NI9M"/>
    <property type="match status" value="1"/>
</dbReference>
<accession>A0A0G2HP07</accession>
<name>A0A0G2HP07_9EURO</name>
<keyword evidence="1" id="KW-0812">Transmembrane</keyword>
<evidence type="ECO:0000313" key="2">
    <source>
        <dbReference type="EMBL" id="KKZ59045.1"/>
    </source>
</evidence>
<organism evidence="2 3">
    <name type="scientific">[Emmonsia] crescens</name>
    <dbReference type="NCBI Taxonomy" id="73230"/>
    <lineage>
        <taxon>Eukaryota</taxon>
        <taxon>Fungi</taxon>
        <taxon>Dikarya</taxon>
        <taxon>Ascomycota</taxon>
        <taxon>Pezizomycotina</taxon>
        <taxon>Eurotiomycetes</taxon>
        <taxon>Eurotiomycetidae</taxon>
        <taxon>Onygenales</taxon>
        <taxon>Ajellomycetaceae</taxon>
        <taxon>Emergomyces</taxon>
    </lineage>
</organism>
<dbReference type="AlphaFoldDB" id="A0A0G2HP07"/>
<keyword evidence="1" id="KW-0472">Membrane</keyword>
<dbReference type="PANTHER" id="PTHR38488:SF1">
    <property type="entry name" value="OXIDOREDUCTASE 9.5 KDA SUBUNIT, PUTATIVE (AFU_ORTHOLOGUE AFUA_5G08980)-RELATED"/>
    <property type="match status" value="1"/>
</dbReference>
<reference evidence="3" key="1">
    <citation type="journal article" date="2015" name="PLoS Genet.">
        <title>The dynamic genome and transcriptome of the human fungal pathogen Blastomyces and close relative Emmonsia.</title>
        <authorList>
            <person name="Munoz J.F."/>
            <person name="Gauthier G.M."/>
            <person name="Desjardins C.A."/>
            <person name="Gallo J.E."/>
            <person name="Holder J."/>
            <person name="Sullivan T.D."/>
            <person name="Marty A.J."/>
            <person name="Carmen J.C."/>
            <person name="Chen Z."/>
            <person name="Ding L."/>
            <person name="Gujja S."/>
            <person name="Magrini V."/>
            <person name="Misas E."/>
            <person name="Mitreva M."/>
            <person name="Priest M."/>
            <person name="Saif S."/>
            <person name="Whiston E.A."/>
            <person name="Young S."/>
            <person name="Zeng Q."/>
            <person name="Goldman W.E."/>
            <person name="Mardis E.R."/>
            <person name="Taylor J.W."/>
            <person name="McEwen J.G."/>
            <person name="Clay O.K."/>
            <person name="Klein B.S."/>
            <person name="Cuomo C.A."/>
        </authorList>
    </citation>
    <scope>NUCLEOTIDE SEQUENCE [LARGE SCALE GENOMIC DNA]</scope>
    <source>
        <strain evidence="3">UAMH 3008</strain>
    </source>
</reference>
<evidence type="ECO:0000256" key="1">
    <source>
        <dbReference type="SAM" id="Phobius"/>
    </source>
</evidence>
<protein>
    <submittedName>
        <fullName evidence="2">NADH dehydrogenase</fullName>
    </submittedName>
</protein>
<keyword evidence="1" id="KW-1133">Transmembrane helix</keyword>
<dbReference type="PANTHER" id="PTHR38488">
    <property type="entry name" value="OXIDOREDUCTASE 9.5 KDA SUBUNIT, PUTATIVE (AFU_ORTHOLOGUE AFUA_5G08980)-RELATED"/>
    <property type="match status" value="1"/>
</dbReference>
<gene>
    <name evidence="2" type="ORF">EMCG_00913</name>
</gene>
<proteinExistence type="predicted"/>
<evidence type="ECO:0000313" key="3">
    <source>
        <dbReference type="Proteomes" id="UP000034164"/>
    </source>
</evidence>
<feature type="transmembrane region" description="Helical" evidence="1">
    <location>
        <begin position="23"/>
        <end position="41"/>
    </location>
</feature>
<comment type="caution">
    <text evidence="2">The sequence shown here is derived from an EMBL/GenBank/DDBJ whole genome shotgun (WGS) entry which is preliminary data.</text>
</comment>
<dbReference type="VEuPathDB" id="FungiDB:EMCG_00913"/>
<dbReference type="Proteomes" id="UP000034164">
    <property type="component" value="Unassembled WGS sequence"/>
</dbReference>
<dbReference type="EMBL" id="LCZI01001691">
    <property type="protein sequence ID" value="KKZ59045.1"/>
    <property type="molecule type" value="Genomic_DNA"/>
</dbReference>
<dbReference type="InterPro" id="IPR039961">
    <property type="entry name" value="Nuo9.5"/>
</dbReference>